<evidence type="ECO:0000256" key="2">
    <source>
        <dbReference type="ARBA" id="ARBA00004141"/>
    </source>
</evidence>
<dbReference type="EC" id="2.7.13.3" evidence="4"/>
<keyword evidence="13" id="KW-0472">Membrane</keyword>
<dbReference type="SUPFAM" id="SSF55781">
    <property type="entry name" value="GAF domain-like"/>
    <property type="match status" value="1"/>
</dbReference>
<dbReference type="SUPFAM" id="SSF47384">
    <property type="entry name" value="Homodimeric domain of signal transducing histidine kinase"/>
    <property type="match status" value="1"/>
</dbReference>
<dbReference type="InterPro" id="IPR050351">
    <property type="entry name" value="BphY/WalK/GraS-like"/>
</dbReference>
<dbReference type="SUPFAM" id="SSF55874">
    <property type="entry name" value="ATPase domain of HSP90 chaperone/DNA topoisomerase II/histidine kinase"/>
    <property type="match status" value="1"/>
</dbReference>
<dbReference type="CDD" id="cd00130">
    <property type="entry name" value="PAS"/>
    <property type="match status" value="2"/>
</dbReference>
<comment type="caution">
    <text evidence="17">The sequence shown here is derived from an EMBL/GenBank/DDBJ whole genome shotgun (WGS) entry which is preliminary data.</text>
</comment>
<dbReference type="PRINTS" id="PR00344">
    <property type="entry name" value="BCTRLSENSOR"/>
</dbReference>
<dbReference type="Pfam" id="PF13185">
    <property type="entry name" value="GAF_2"/>
    <property type="match status" value="1"/>
</dbReference>
<keyword evidence="10" id="KW-0067">ATP-binding</keyword>
<keyword evidence="18" id="KW-1185">Reference proteome</keyword>
<proteinExistence type="predicted"/>
<comment type="catalytic activity">
    <reaction evidence="1">
        <text>ATP + protein L-histidine = ADP + protein N-phospho-L-histidine.</text>
        <dbReference type="EC" id="2.7.13.3"/>
    </reaction>
</comment>
<evidence type="ECO:0000256" key="1">
    <source>
        <dbReference type="ARBA" id="ARBA00000085"/>
    </source>
</evidence>
<evidence type="ECO:0000256" key="3">
    <source>
        <dbReference type="ARBA" id="ARBA00004236"/>
    </source>
</evidence>
<evidence type="ECO:0000313" key="18">
    <source>
        <dbReference type="Proteomes" id="UP000240542"/>
    </source>
</evidence>
<evidence type="ECO:0000256" key="14">
    <source>
        <dbReference type="ARBA" id="ARBA00039401"/>
    </source>
</evidence>
<dbReference type="GO" id="GO:0005886">
    <property type="term" value="C:plasma membrane"/>
    <property type="evidence" value="ECO:0007669"/>
    <property type="project" value="UniProtKB-SubCell"/>
</dbReference>
<evidence type="ECO:0000256" key="8">
    <source>
        <dbReference type="ARBA" id="ARBA00022741"/>
    </source>
</evidence>
<dbReference type="InterPro" id="IPR004358">
    <property type="entry name" value="Sig_transdc_His_kin-like_C"/>
</dbReference>
<evidence type="ECO:0000256" key="6">
    <source>
        <dbReference type="ARBA" id="ARBA00022679"/>
    </source>
</evidence>
<dbReference type="SMART" id="SM00091">
    <property type="entry name" value="PAS"/>
    <property type="match status" value="2"/>
</dbReference>
<dbReference type="GO" id="GO:0005524">
    <property type="term" value="F:ATP binding"/>
    <property type="evidence" value="ECO:0007669"/>
    <property type="project" value="UniProtKB-KW"/>
</dbReference>
<reference evidence="17 18" key="1">
    <citation type="submission" date="2018-03" db="EMBL/GenBank/DDBJ databases">
        <title>Genomic Encyclopedia of Archaeal and Bacterial Type Strains, Phase II (KMG-II): from individual species to whole genera.</title>
        <authorList>
            <person name="Goeker M."/>
        </authorList>
    </citation>
    <scope>NUCLEOTIDE SEQUENCE [LARGE SCALE GENOMIC DNA]</scope>
    <source>
        <strain evidence="17 18">DSM 45312</strain>
    </source>
</reference>
<dbReference type="Pfam" id="PF00512">
    <property type="entry name" value="HisKA"/>
    <property type="match status" value="1"/>
</dbReference>
<evidence type="ECO:0000313" key="17">
    <source>
        <dbReference type="EMBL" id="PSK99341.1"/>
    </source>
</evidence>
<dbReference type="GO" id="GO:0030295">
    <property type="term" value="F:protein kinase activator activity"/>
    <property type="evidence" value="ECO:0007669"/>
    <property type="project" value="TreeGrafter"/>
</dbReference>
<evidence type="ECO:0000259" key="16">
    <source>
        <dbReference type="PROSITE" id="PS50112"/>
    </source>
</evidence>
<feature type="domain" description="PAS" evidence="16">
    <location>
        <begin position="41"/>
        <end position="110"/>
    </location>
</feature>
<dbReference type="InterPro" id="IPR000014">
    <property type="entry name" value="PAS"/>
</dbReference>
<evidence type="ECO:0000259" key="15">
    <source>
        <dbReference type="PROSITE" id="PS50109"/>
    </source>
</evidence>
<dbReference type="GO" id="GO:0000156">
    <property type="term" value="F:phosphorelay response regulator activity"/>
    <property type="evidence" value="ECO:0007669"/>
    <property type="project" value="TreeGrafter"/>
</dbReference>
<dbReference type="InterPro" id="IPR003018">
    <property type="entry name" value="GAF"/>
</dbReference>
<keyword evidence="8" id="KW-0547">Nucleotide-binding</keyword>
<evidence type="ECO:0000256" key="4">
    <source>
        <dbReference type="ARBA" id="ARBA00012438"/>
    </source>
</evidence>
<dbReference type="CDD" id="cd00075">
    <property type="entry name" value="HATPase"/>
    <property type="match status" value="1"/>
</dbReference>
<keyword evidence="6" id="KW-0808">Transferase</keyword>
<keyword evidence="12" id="KW-0902">Two-component regulatory system</keyword>
<dbReference type="Gene3D" id="3.30.565.10">
    <property type="entry name" value="Histidine kinase-like ATPase, C-terminal domain"/>
    <property type="match status" value="1"/>
</dbReference>
<dbReference type="SUPFAM" id="SSF55785">
    <property type="entry name" value="PYP-like sensor domain (PAS domain)"/>
    <property type="match status" value="2"/>
</dbReference>
<dbReference type="NCBIfam" id="TIGR00229">
    <property type="entry name" value="sensory_box"/>
    <property type="match status" value="2"/>
</dbReference>
<dbReference type="InterPro" id="IPR036890">
    <property type="entry name" value="HATPase_C_sf"/>
</dbReference>
<evidence type="ECO:0000256" key="9">
    <source>
        <dbReference type="ARBA" id="ARBA00022777"/>
    </source>
</evidence>
<dbReference type="Gene3D" id="3.30.450.20">
    <property type="entry name" value="PAS domain"/>
    <property type="match status" value="2"/>
</dbReference>
<dbReference type="Gene3D" id="3.30.450.40">
    <property type="match status" value="1"/>
</dbReference>
<dbReference type="PROSITE" id="PS50109">
    <property type="entry name" value="HIS_KIN"/>
    <property type="match status" value="1"/>
</dbReference>
<dbReference type="Pfam" id="PF00989">
    <property type="entry name" value="PAS"/>
    <property type="match status" value="2"/>
</dbReference>
<keyword evidence="9" id="KW-0418">Kinase</keyword>
<sequence>MDYLVSGVRRAAGHGTDPTRAFDCLMRRQRWHYDHVTYNASALTAESVLASAANAIVAVDSDLRVVVWNPAAERMFGWRAEDVVADHPPIVPQELMAEYHAVLERVREGGPLSIVTKRLHRDGRRLDVRVDASSVPGADGGVHGWVCAFRSYDSKSDEVQSAERARLVRRLTDVVADINGDLDLSTVLNRITHSLTELTGADAGGFVLIEDDKLRLASITRLSERLLDFSSKLDESLFGELLRSGKTVLLANSDTRSLDDLIWTDLRGLHTIALGVSNVQGRPYGALYALYSKRKVGHLELELLELLAAHAGVALGNAMAYQEIVRQRAHETAVVEASADGIAVLDRAGNVRKWNRAAAELTGLDTAEVVGAPPPFPLPEGPREPISHRLANGRWLEILVADIPATDESVVDFRDVTQAKALEEEKDLFLATTSHELRTPITVVKGFANTLTQKWGRLSEEARLDAVTIIEERSTSLSHLVESLLVGSRAGEDDLDLSAVPFDLGRRLHDAVTAFGVLSDHHELVLDLPDPLPYALGDPPSVDVIMGQLLENALKYSPGGGRIAVRAETGETTVTVTVEDDGVGIRPGEEERVFERFVQGEVGDRRRFGGLGLGLFIVRRLARAQNGDITARAKEPEGTAMRFTLPRLPEGDAAEPGAR</sequence>
<feature type="domain" description="Histidine kinase" evidence="15">
    <location>
        <begin position="432"/>
        <end position="649"/>
    </location>
</feature>
<dbReference type="CDD" id="cd00082">
    <property type="entry name" value="HisKA"/>
    <property type="match status" value="1"/>
</dbReference>
<name>A0A2P8DQ72_9ACTN</name>
<protein>
    <recommendedName>
        <fullName evidence="14">Sensor-like histidine kinase SenX3</fullName>
        <ecNumber evidence="4">2.7.13.3</ecNumber>
    </recommendedName>
</protein>
<keyword evidence="5" id="KW-0597">Phosphoprotein</keyword>
<dbReference type="GO" id="GO:0006355">
    <property type="term" value="P:regulation of DNA-templated transcription"/>
    <property type="evidence" value="ECO:0007669"/>
    <property type="project" value="InterPro"/>
</dbReference>
<organism evidence="17 18">
    <name type="scientific">Murinocardiopsis flavida</name>
    <dbReference type="NCBI Taxonomy" id="645275"/>
    <lineage>
        <taxon>Bacteria</taxon>
        <taxon>Bacillati</taxon>
        <taxon>Actinomycetota</taxon>
        <taxon>Actinomycetes</taxon>
        <taxon>Streptosporangiales</taxon>
        <taxon>Nocardiopsidaceae</taxon>
        <taxon>Murinocardiopsis</taxon>
    </lineage>
</organism>
<evidence type="ECO:0000256" key="5">
    <source>
        <dbReference type="ARBA" id="ARBA00022553"/>
    </source>
</evidence>
<dbReference type="Gene3D" id="1.10.287.130">
    <property type="match status" value="1"/>
</dbReference>
<evidence type="ECO:0000256" key="10">
    <source>
        <dbReference type="ARBA" id="ARBA00022840"/>
    </source>
</evidence>
<dbReference type="PANTHER" id="PTHR42878">
    <property type="entry name" value="TWO-COMPONENT HISTIDINE KINASE"/>
    <property type="match status" value="1"/>
</dbReference>
<dbReference type="EMBL" id="PYGA01000003">
    <property type="protein sequence ID" value="PSK99341.1"/>
    <property type="molecule type" value="Genomic_DNA"/>
</dbReference>
<dbReference type="SMART" id="SM00065">
    <property type="entry name" value="GAF"/>
    <property type="match status" value="1"/>
</dbReference>
<dbReference type="Proteomes" id="UP000240542">
    <property type="component" value="Unassembled WGS sequence"/>
</dbReference>
<dbReference type="GO" id="GO:0007234">
    <property type="term" value="P:osmosensory signaling via phosphorelay pathway"/>
    <property type="evidence" value="ECO:0007669"/>
    <property type="project" value="TreeGrafter"/>
</dbReference>
<keyword evidence="11" id="KW-1133">Transmembrane helix</keyword>
<evidence type="ECO:0000256" key="12">
    <source>
        <dbReference type="ARBA" id="ARBA00023012"/>
    </source>
</evidence>
<gene>
    <name evidence="17" type="ORF">CLV63_10363</name>
</gene>
<dbReference type="InterPro" id="IPR003661">
    <property type="entry name" value="HisK_dim/P_dom"/>
</dbReference>
<dbReference type="SMART" id="SM00388">
    <property type="entry name" value="HisKA"/>
    <property type="match status" value="1"/>
</dbReference>
<dbReference type="SMART" id="SM00387">
    <property type="entry name" value="HATPase_c"/>
    <property type="match status" value="1"/>
</dbReference>
<evidence type="ECO:0000256" key="13">
    <source>
        <dbReference type="ARBA" id="ARBA00023136"/>
    </source>
</evidence>
<accession>A0A2P8DQ72</accession>
<dbReference type="PROSITE" id="PS50112">
    <property type="entry name" value="PAS"/>
    <property type="match status" value="2"/>
</dbReference>
<keyword evidence="7" id="KW-0812">Transmembrane</keyword>
<dbReference type="InterPro" id="IPR013767">
    <property type="entry name" value="PAS_fold"/>
</dbReference>
<dbReference type="InterPro" id="IPR029016">
    <property type="entry name" value="GAF-like_dom_sf"/>
</dbReference>
<dbReference type="InterPro" id="IPR036097">
    <property type="entry name" value="HisK_dim/P_sf"/>
</dbReference>
<feature type="domain" description="PAS" evidence="16">
    <location>
        <begin position="327"/>
        <end position="371"/>
    </location>
</feature>
<comment type="subcellular location">
    <subcellularLocation>
        <location evidence="3">Cell membrane</location>
    </subcellularLocation>
    <subcellularLocation>
        <location evidence="2">Membrane</location>
        <topology evidence="2">Multi-pass membrane protein</topology>
    </subcellularLocation>
</comment>
<evidence type="ECO:0000256" key="11">
    <source>
        <dbReference type="ARBA" id="ARBA00022989"/>
    </source>
</evidence>
<dbReference type="Pfam" id="PF02518">
    <property type="entry name" value="HATPase_c"/>
    <property type="match status" value="1"/>
</dbReference>
<dbReference type="InterPro" id="IPR005467">
    <property type="entry name" value="His_kinase_dom"/>
</dbReference>
<dbReference type="AlphaFoldDB" id="A0A2P8DQ72"/>
<dbReference type="GO" id="GO:0000155">
    <property type="term" value="F:phosphorelay sensor kinase activity"/>
    <property type="evidence" value="ECO:0007669"/>
    <property type="project" value="InterPro"/>
</dbReference>
<dbReference type="PANTHER" id="PTHR42878:SF7">
    <property type="entry name" value="SENSOR HISTIDINE KINASE GLRK"/>
    <property type="match status" value="1"/>
</dbReference>
<evidence type="ECO:0000256" key="7">
    <source>
        <dbReference type="ARBA" id="ARBA00022692"/>
    </source>
</evidence>
<dbReference type="InterPro" id="IPR035965">
    <property type="entry name" value="PAS-like_dom_sf"/>
</dbReference>
<dbReference type="InterPro" id="IPR003594">
    <property type="entry name" value="HATPase_dom"/>
</dbReference>